<comment type="caution">
    <text evidence="2">The sequence shown here is derived from an EMBL/GenBank/DDBJ whole genome shotgun (WGS) entry which is preliminary data.</text>
</comment>
<dbReference type="AlphaFoldDB" id="A0A1S2VBP2"/>
<evidence type="ECO:0000313" key="2">
    <source>
        <dbReference type="EMBL" id="OIN56161.1"/>
    </source>
</evidence>
<accession>A0A1S2VBP2</accession>
<feature type="signal peptide" evidence="1">
    <location>
        <begin position="1"/>
        <end position="22"/>
    </location>
</feature>
<gene>
    <name evidence="2" type="ORF">BLX24_26130</name>
</gene>
<evidence type="ECO:0000313" key="3">
    <source>
        <dbReference type="Proteomes" id="UP000181790"/>
    </source>
</evidence>
<dbReference type="Proteomes" id="UP000181790">
    <property type="component" value="Unassembled WGS sequence"/>
</dbReference>
<name>A0A1S2VBP2_9BACT</name>
<keyword evidence="3" id="KW-1185">Reference proteome</keyword>
<organism evidence="2 3">
    <name type="scientific">Arsenicibacter rosenii</name>
    <dbReference type="NCBI Taxonomy" id="1750698"/>
    <lineage>
        <taxon>Bacteria</taxon>
        <taxon>Pseudomonadati</taxon>
        <taxon>Bacteroidota</taxon>
        <taxon>Cytophagia</taxon>
        <taxon>Cytophagales</taxon>
        <taxon>Spirosomataceae</taxon>
        <taxon>Arsenicibacter</taxon>
    </lineage>
</organism>
<keyword evidence="1" id="KW-0732">Signal</keyword>
<dbReference type="SUPFAM" id="SSF56925">
    <property type="entry name" value="OMPA-like"/>
    <property type="match status" value="1"/>
</dbReference>
<protein>
    <recommendedName>
        <fullName evidence="4">Outer membrane protein beta-barrel domain-containing protein</fullName>
    </recommendedName>
</protein>
<dbReference type="EMBL" id="MORL01000027">
    <property type="protein sequence ID" value="OIN56161.1"/>
    <property type="molecule type" value="Genomic_DNA"/>
</dbReference>
<dbReference type="InterPro" id="IPR011250">
    <property type="entry name" value="OMP/PagP_B-barrel"/>
</dbReference>
<evidence type="ECO:0008006" key="4">
    <source>
        <dbReference type="Google" id="ProtNLM"/>
    </source>
</evidence>
<feature type="chain" id="PRO_5010255252" description="Outer membrane protein beta-barrel domain-containing protein" evidence="1">
    <location>
        <begin position="23"/>
        <end position="175"/>
    </location>
</feature>
<dbReference type="OrthoDB" id="658990at2"/>
<evidence type="ECO:0000256" key="1">
    <source>
        <dbReference type="SAM" id="SignalP"/>
    </source>
</evidence>
<proteinExistence type="predicted"/>
<sequence length="175" mass="19075">MKKILATVLFIFALAASQQAFAQYQKGDKLLNLGLGLGSYYGGGVPIGASLEFGVTDNISVGPQIDYYSWSYGYVGYKWRYTFIPIGVRGSYHANELLNLNNDKLDVYGGVSLGYYISKYSDNSGYTGVYDNAYGGRAFLGVHVGGRYYFKPNLGGFAELGYGVSTLKVGVAFKF</sequence>
<dbReference type="RefSeq" id="WP_071506185.1">
    <property type="nucleotide sequence ID" value="NZ_MORL01000027.1"/>
</dbReference>
<reference evidence="2 3" key="1">
    <citation type="submission" date="2016-10" db="EMBL/GenBank/DDBJ databases">
        <title>Arsenicibacter rosenii gen. nov., sp. nov., an efficient arsenic-methylating bacterium isolated from an arsenic-contaminated paddy soil.</title>
        <authorList>
            <person name="Huang K."/>
        </authorList>
    </citation>
    <scope>NUCLEOTIDE SEQUENCE [LARGE SCALE GENOMIC DNA]</scope>
    <source>
        <strain evidence="2 3">SM-1</strain>
    </source>
</reference>